<dbReference type="RefSeq" id="WP_214385534.1">
    <property type="nucleotide sequence ID" value="NZ_JAFLWW010000001.1"/>
</dbReference>
<name>A0A9X1A6R6_9HYPH</name>
<keyword evidence="2" id="KW-1185">Reference proteome</keyword>
<organism evidence="1 2">
    <name type="scientific">Aminobacter anthyllidis</name>
    <dbReference type="NCBI Taxonomy" id="1035067"/>
    <lineage>
        <taxon>Bacteria</taxon>
        <taxon>Pseudomonadati</taxon>
        <taxon>Pseudomonadota</taxon>
        <taxon>Alphaproteobacteria</taxon>
        <taxon>Hyphomicrobiales</taxon>
        <taxon>Phyllobacteriaceae</taxon>
        <taxon>Aminobacter</taxon>
    </lineage>
</organism>
<proteinExistence type="predicted"/>
<dbReference type="AlphaFoldDB" id="A0A9X1A6R6"/>
<protein>
    <submittedName>
        <fullName evidence="1">Uncharacterized protein</fullName>
    </submittedName>
</protein>
<dbReference type="Proteomes" id="UP001138921">
    <property type="component" value="Unassembled WGS sequence"/>
</dbReference>
<comment type="caution">
    <text evidence="1">The sequence shown here is derived from an EMBL/GenBank/DDBJ whole genome shotgun (WGS) entry which is preliminary data.</text>
</comment>
<evidence type="ECO:0000313" key="1">
    <source>
        <dbReference type="EMBL" id="MBT1154375.1"/>
    </source>
</evidence>
<evidence type="ECO:0000313" key="2">
    <source>
        <dbReference type="Proteomes" id="UP001138921"/>
    </source>
</evidence>
<reference evidence="1" key="1">
    <citation type="journal article" date="2021" name="Microorganisms">
        <title>Phylogenomic Reconstruction and Metabolic Potential of the Genus Aminobacter.</title>
        <authorList>
            <person name="Artuso I."/>
            <person name="Turrini P."/>
            <person name="Pirolo M."/>
            <person name="Lugli G.A."/>
            <person name="Ventura M."/>
            <person name="Visca P."/>
        </authorList>
    </citation>
    <scope>NUCLEOTIDE SEQUENCE</scope>
    <source>
        <strain evidence="1">LMG 26462</strain>
    </source>
</reference>
<gene>
    <name evidence="1" type="ORF">J1C56_02090</name>
</gene>
<accession>A0A9X1A6R6</accession>
<dbReference type="EMBL" id="JAFLWW010000001">
    <property type="protein sequence ID" value="MBT1154375.1"/>
    <property type="molecule type" value="Genomic_DNA"/>
</dbReference>
<reference evidence="1" key="2">
    <citation type="submission" date="2021-03" db="EMBL/GenBank/DDBJ databases">
        <authorList>
            <person name="Artuso I."/>
            <person name="Turrini P."/>
            <person name="Pirolo M."/>
            <person name="Lugli G.A."/>
            <person name="Ventura M."/>
            <person name="Visca P."/>
        </authorList>
    </citation>
    <scope>NUCLEOTIDE SEQUENCE</scope>
    <source>
        <strain evidence="1">LMG 26462</strain>
    </source>
</reference>
<sequence>MTLQSSGSMTFADINNELRSSGTLVFPDTRTRWLAEVPSGNLILPTNFYSKQAVKLVHSAVDTVDRSGSYTFSSCDFGIDYTGRTLVAVTALFAGSDQVLSQTSVTIGGSSAAGGNNGDGDPAGGLVPASAVGCGVWAAKPAGTSGSVVVNFTSGTAGAAALYLFSLAGAASATPHGQTSGITSDNPDFPSGDSGTLAVAANGVVVGGVARAVNTGAITLTGLTEVAQVTVDGSHRIVVGVANRLSVDAAYSVGFTTGSGNTVYAMRAASFN</sequence>